<dbReference type="CDD" id="cd01392">
    <property type="entry name" value="HTH_LacI"/>
    <property type="match status" value="1"/>
</dbReference>
<dbReference type="InterPro" id="IPR028082">
    <property type="entry name" value="Peripla_BP_I"/>
</dbReference>
<dbReference type="FunCoup" id="A0A543AQ84">
    <property type="interactions" value="22"/>
</dbReference>
<dbReference type="Pfam" id="PF00356">
    <property type="entry name" value="LacI"/>
    <property type="match status" value="1"/>
</dbReference>
<protein>
    <submittedName>
        <fullName evidence="5">LacI family transcriptional regulator</fullName>
    </submittedName>
</protein>
<dbReference type="Gene3D" id="1.10.260.40">
    <property type="entry name" value="lambda repressor-like DNA-binding domains"/>
    <property type="match status" value="1"/>
</dbReference>
<evidence type="ECO:0000313" key="6">
    <source>
        <dbReference type="Proteomes" id="UP000317043"/>
    </source>
</evidence>
<dbReference type="InterPro" id="IPR010982">
    <property type="entry name" value="Lambda_DNA-bd_dom_sf"/>
</dbReference>
<dbReference type="Gene3D" id="3.40.50.2300">
    <property type="match status" value="2"/>
</dbReference>
<gene>
    <name evidence="5" type="ORF">FB566_0205</name>
</gene>
<keyword evidence="1" id="KW-0805">Transcription regulation</keyword>
<dbReference type="InParanoid" id="A0A543AQ84"/>
<evidence type="ECO:0000256" key="1">
    <source>
        <dbReference type="ARBA" id="ARBA00023015"/>
    </source>
</evidence>
<reference evidence="5 6" key="1">
    <citation type="submission" date="2019-06" db="EMBL/GenBank/DDBJ databases">
        <title>Sequencing the genomes of 1000 actinobacteria strains.</title>
        <authorList>
            <person name="Klenk H.-P."/>
        </authorList>
    </citation>
    <scope>NUCLEOTIDE SEQUENCE [LARGE SCALE GENOMIC DNA]</scope>
    <source>
        <strain evidence="5 6">DSM 45928</strain>
    </source>
</reference>
<dbReference type="PROSITE" id="PS50932">
    <property type="entry name" value="HTH_LACI_2"/>
    <property type="match status" value="1"/>
</dbReference>
<dbReference type="GO" id="GO:0003700">
    <property type="term" value="F:DNA-binding transcription factor activity"/>
    <property type="evidence" value="ECO:0007669"/>
    <property type="project" value="TreeGrafter"/>
</dbReference>
<evidence type="ECO:0000256" key="3">
    <source>
        <dbReference type="ARBA" id="ARBA00023163"/>
    </source>
</evidence>
<dbReference type="AlphaFoldDB" id="A0A543AQ84"/>
<dbReference type="InterPro" id="IPR046335">
    <property type="entry name" value="LacI/GalR-like_sensor"/>
</dbReference>
<dbReference type="EMBL" id="VFOW01000001">
    <property type="protein sequence ID" value="TQL74719.1"/>
    <property type="molecule type" value="Genomic_DNA"/>
</dbReference>
<comment type="caution">
    <text evidence="5">The sequence shown here is derived from an EMBL/GenBank/DDBJ whole genome shotgun (WGS) entry which is preliminary data.</text>
</comment>
<dbReference type="Pfam" id="PF13377">
    <property type="entry name" value="Peripla_BP_3"/>
    <property type="match status" value="1"/>
</dbReference>
<evidence type="ECO:0000313" key="5">
    <source>
        <dbReference type="EMBL" id="TQL74719.1"/>
    </source>
</evidence>
<keyword evidence="6" id="KW-1185">Reference proteome</keyword>
<dbReference type="CDD" id="cd06267">
    <property type="entry name" value="PBP1_LacI_sugar_binding-like"/>
    <property type="match status" value="1"/>
</dbReference>
<evidence type="ECO:0000256" key="2">
    <source>
        <dbReference type="ARBA" id="ARBA00023125"/>
    </source>
</evidence>
<dbReference type="PANTHER" id="PTHR30146">
    <property type="entry name" value="LACI-RELATED TRANSCRIPTIONAL REPRESSOR"/>
    <property type="match status" value="1"/>
</dbReference>
<dbReference type="SUPFAM" id="SSF53822">
    <property type="entry name" value="Periplasmic binding protein-like I"/>
    <property type="match status" value="1"/>
</dbReference>
<dbReference type="SUPFAM" id="SSF47413">
    <property type="entry name" value="lambda repressor-like DNA-binding domains"/>
    <property type="match status" value="1"/>
</dbReference>
<dbReference type="SMART" id="SM00354">
    <property type="entry name" value="HTH_LACI"/>
    <property type="match status" value="1"/>
</dbReference>
<dbReference type="GO" id="GO:0000976">
    <property type="term" value="F:transcription cis-regulatory region binding"/>
    <property type="evidence" value="ECO:0007669"/>
    <property type="project" value="TreeGrafter"/>
</dbReference>
<keyword evidence="3" id="KW-0804">Transcription</keyword>
<proteinExistence type="predicted"/>
<name>A0A543AQ84_9ACTN</name>
<dbReference type="Proteomes" id="UP000317043">
    <property type="component" value="Unassembled WGS sequence"/>
</dbReference>
<evidence type="ECO:0000259" key="4">
    <source>
        <dbReference type="PROSITE" id="PS50932"/>
    </source>
</evidence>
<accession>A0A543AQ84</accession>
<feature type="domain" description="HTH lacI-type" evidence="4">
    <location>
        <begin position="2"/>
        <end position="56"/>
    </location>
</feature>
<dbReference type="PANTHER" id="PTHR30146:SF109">
    <property type="entry name" value="HTH-TYPE TRANSCRIPTIONAL REGULATOR GALS"/>
    <property type="match status" value="1"/>
</dbReference>
<sequence length="353" mass="36999">MVSIADVAKHAGVSPTTVSHALSGKRKVGPDVHARVLAAVAELGYAPGRSAQSLASGRTRILGLIVPDIGNGYFAELAQGVEQSATLRGYNVLLCTTGFDYEREKHALEMIRSRAVDGVVYAAGAPPSTSELARLLGDLPLVLVDEEIPGAEVTAFVSDNYEGGRLAAQHLLGLGHRDVLVLEANANLISSRERVRGFTEMWSTAGAPPPHIVSGGFTHEGGHQAVAPFGQAFATGELSGLFAVNDLMALGAIDRLTDAGVDIPGDVSVLGFDDISSTRYARPRLTTIRQDVAGLGGSAVAALVTALDQDRELDPQRHVYPVELIVRDSTSAPNAHAVASADGIRPIPEEVPR</sequence>
<dbReference type="RefSeq" id="WP_170183086.1">
    <property type="nucleotide sequence ID" value="NZ_JBHTGS010000002.1"/>
</dbReference>
<dbReference type="PROSITE" id="PS00356">
    <property type="entry name" value="HTH_LACI_1"/>
    <property type="match status" value="1"/>
</dbReference>
<keyword evidence="2" id="KW-0238">DNA-binding</keyword>
<dbReference type="InterPro" id="IPR000843">
    <property type="entry name" value="HTH_LacI"/>
</dbReference>
<organism evidence="5 6">
    <name type="scientific">Stackebrandtia endophytica</name>
    <dbReference type="NCBI Taxonomy" id="1496996"/>
    <lineage>
        <taxon>Bacteria</taxon>
        <taxon>Bacillati</taxon>
        <taxon>Actinomycetota</taxon>
        <taxon>Actinomycetes</taxon>
        <taxon>Glycomycetales</taxon>
        <taxon>Glycomycetaceae</taxon>
        <taxon>Stackebrandtia</taxon>
    </lineage>
</organism>